<feature type="domain" description="Aminotransferase class I/classII large" evidence="13">
    <location>
        <begin position="33"/>
        <end position="357"/>
    </location>
</feature>
<accession>A0A1M6VZV1</accession>
<evidence type="ECO:0000256" key="2">
    <source>
        <dbReference type="ARBA" id="ARBA00004746"/>
    </source>
</evidence>
<dbReference type="Pfam" id="PF00155">
    <property type="entry name" value="Aminotran_1_2"/>
    <property type="match status" value="1"/>
</dbReference>
<gene>
    <name evidence="14" type="ORF">SAMN05720469_12130</name>
</gene>
<dbReference type="InterPro" id="IPR050087">
    <property type="entry name" value="AON_synthase_class-II"/>
</dbReference>
<dbReference type="Gene3D" id="3.90.1150.10">
    <property type="entry name" value="Aspartate Aminotransferase, domain 1"/>
    <property type="match status" value="1"/>
</dbReference>
<dbReference type="PANTHER" id="PTHR13693:SF100">
    <property type="entry name" value="8-AMINO-7-OXONONANOATE SYNTHASE"/>
    <property type="match status" value="1"/>
</dbReference>
<name>A0A1M6VZV1_9BACT</name>
<dbReference type="GO" id="GO:0009102">
    <property type="term" value="P:biotin biosynthetic process"/>
    <property type="evidence" value="ECO:0007669"/>
    <property type="project" value="UniProtKB-KW"/>
</dbReference>
<evidence type="ECO:0000256" key="12">
    <source>
        <dbReference type="RuleBase" id="RU003693"/>
    </source>
</evidence>
<dbReference type="InterPro" id="IPR004839">
    <property type="entry name" value="Aminotransferase_I/II_large"/>
</dbReference>
<evidence type="ECO:0000313" key="15">
    <source>
        <dbReference type="Proteomes" id="UP000184275"/>
    </source>
</evidence>
<comment type="subunit">
    <text evidence="4">Homodimer.</text>
</comment>
<evidence type="ECO:0000256" key="9">
    <source>
        <dbReference type="ARBA" id="ARBA00032610"/>
    </source>
</evidence>
<sequence>MLDLKKAKSAGSYREFKQTASFEKYIRFESQTLLNLASNDYLGIATSRNLRDEFLDTVKAMDVFFGSGASRLVYNSSEAFYNLENWFESRFQKKALIFNSGYSANLGIISALADPKTLFIADKLIHASMIDALQLSRANFKRFAHNNIEALSRLLELHHSEYETIIVLTEAVFSMDGDFADLPAMIALKKKYPNVKLYVDEAHSFFALHELGLSRALNLDADVDFILVTLSKALGGSGAVFLCNDEIRQILINSARSLIFSTAIPSIDVAWTHFVLSKDFSARRQILHDSIRFLELSDSQICPFIVGENEDALLLSRKLLQQGFFVPAIRPPTVPLHTARLRISLRGDITPEELASLKEILDAYKAAHAG</sequence>
<dbReference type="InterPro" id="IPR015424">
    <property type="entry name" value="PyrdxlP-dep_Trfase"/>
</dbReference>
<keyword evidence="8 12" id="KW-0663">Pyridoxal phosphate</keyword>
<evidence type="ECO:0000256" key="4">
    <source>
        <dbReference type="ARBA" id="ARBA00011738"/>
    </source>
</evidence>
<comment type="pathway">
    <text evidence="2">Cofactor biosynthesis; biotin biosynthesis.</text>
</comment>
<evidence type="ECO:0000256" key="7">
    <source>
        <dbReference type="ARBA" id="ARBA00022756"/>
    </source>
</evidence>
<evidence type="ECO:0000259" key="13">
    <source>
        <dbReference type="Pfam" id="PF00155"/>
    </source>
</evidence>
<dbReference type="SUPFAM" id="SSF53383">
    <property type="entry name" value="PLP-dependent transferases"/>
    <property type="match status" value="1"/>
</dbReference>
<keyword evidence="15" id="KW-1185">Reference proteome</keyword>
<dbReference type="EMBL" id="FRAW01000021">
    <property type="protein sequence ID" value="SHK86933.1"/>
    <property type="molecule type" value="Genomic_DNA"/>
</dbReference>
<reference evidence="15" key="1">
    <citation type="submission" date="2016-11" db="EMBL/GenBank/DDBJ databases">
        <authorList>
            <person name="Varghese N."/>
            <person name="Submissions S."/>
        </authorList>
    </citation>
    <scope>NUCLEOTIDE SEQUENCE [LARGE SCALE GENOMIC DNA]</scope>
    <source>
        <strain evidence="15">UWOS</strain>
    </source>
</reference>
<dbReference type="RefSeq" id="WP_073305016.1">
    <property type="nucleotide sequence ID" value="NZ_FRAW01000021.1"/>
</dbReference>
<evidence type="ECO:0000256" key="10">
    <source>
        <dbReference type="ARBA" id="ARBA00033381"/>
    </source>
</evidence>
<evidence type="ECO:0000256" key="6">
    <source>
        <dbReference type="ARBA" id="ARBA00022679"/>
    </source>
</evidence>
<dbReference type="InterPro" id="IPR015422">
    <property type="entry name" value="PyrdxlP-dep_Trfase_small"/>
</dbReference>
<dbReference type="EC" id="2.3.1.47" evidence="5"/>
<organism evidence="14 15">
    <name type="scientific">Fibrobacter intestinalis</name>
    <dbReference type="NCBI Taxonomy" id="28122"/>
    <lineage>
        <taxon>Bacteria</taxon>
        <taxon>Pseudomonadati</taxon>
        <taxon>Fibrobacterota</taxon>
        <taxon>Fibrobacteria</taxon>
        <taxon>Fibrobacterales</taxon>
        <taxon>Fibrobacteraceae</taxon>
        <taxon>Fibrobacter</taxon>
    </lineage>
</organism>
<dbReference type="GO" id="GO:0008710">
    <property type="term" value="F:8-amino-7-oxononanoate synthase activity"/>
    <property type="evidence" value="ECO:0007669"/>
    <property type="project" value="UniProtKB-EC"/>
</dbReference>
<dbReference type="Gene3D" id="3.40.640.10">
    <property type="entry name" value="Type I PLP-dependent aspartate aminotransferase-like (Major domain)"/>
    <property type="match status" value="1"/>
</dbReference>
<proteinExistence type="inferred from homology"/>
<evidence type="ECO:0000256" key="11">
    <source>
        <dbReference type="ARBA" id="ARBA00047715"/>
    </source>
</evidence>
<evidence type="ECO:0000256" key="5">
    <source>
        <dbReference type="ARBA" id="ARBA00013187"/>
    </source>
</evidence>
<dbReference type="Proteomes" id="UP000184275">
    <property type="component" value="Unassembled WGS sequence"/>
</dbReference>
<dbReference type="PANTHER" id="PTHR13693">
    <property type="entry name" value="CLASS II AMINOTRANSFERASE/8-AMINO-7-OXONONANOATE SYNTHASE"/>
    <property type="match status" value="1"/>
</dbReference>
<dbReference type="PROSITE" id="PS00599">
    <property type="entry name" value="AA_TRANSFER_CLASS_2"/>
    <property type="match status" value="1"/>
</dbReference>
<evidence type="ECO:0000256" key="1">
    <source>
        <dbReference type="ARBA" id="ARBA00001933"/>
    </source>
</evidence>
<dbReference type="InterPro" id="IPR001917">
    <property type="entry name" value="Aminotrans_II_pyridoxalP_BS"/>
</dbReference>
<evidence type="ECO:0000256" key="8">
    <source>
        <dbReference type="ARBA" id="ARBA00022898"/>
    </source>
</evidence>
<keyword evidence="6" id="KW-0808">Transferase</keyword>
<dbReference type="GO" id="GO:0030170">
    <property type="term" value="F:pyridoxal phosphate binding"/>
    <property type="evidence" value="ECO:0007669"/>
    <property type="project" value="InterPro"/>
</dbReference>
<protein>
    <recommendedName>
        <fullName evidence="5">8-amino-7-oxononanoate synthase</fullName>
        <ecNumber evidence="5">2.3.1.47</ecNumber>
    </recommendedName>
    <alternativeName>
        <fullName evidence="9">7-keto-8-amino-pelargonic acid synthase</fullName>
    </alternativeName>
    <alternativeName>
        <fullName evidence="10">8-amino-7-ketopelargonate synthase</fullName>
    </alternativeName>
</protein>
<dbReference type="InterPro" id="IPR015421">
    <property type="entry name" value="PyrdxlP-dep_Trfase_major"/>
</dbReference>
<comment type="catalytic activity">
    <reaction evidence="11">
        <text>6-carboxyhexanoyl-[ACP] + L-alanine + H(+) = (8S)-8-amino-7-oxononanoate + holo-[ACP] + CO2</text>
        <dbReference type="Rhea" id="RHEA:42288"/>
        <dbReference type="Rhea" id="RHEA-COMP:9685"/>
        <dbReference type="Rhea" id="RHEA-COMP:9955"/>
        <dbReference type="ChEBI" id="CHEBI:15378"/>
        <dbReference type="ChEBI" id="CHEBI:16526"/>
        <dbReference type="ChEBI" id="CHEBI:57972"/>
        <dbReference type="ChEBI" id="CHEBI:64479"/>
        <dbReference type="ChEBI" id="CHEBI:78846"/>
        <dbReference type="ChEBI" id="CHEBI:149468"/>
        <dbReference type="EC" id="2.3.1.47"/>
    </reaction>
</comment>
<keyword evidence="7" id="KW-0093">Biotin biosynthesis</keyword>
<evidence type="ECO:0000256" key="3">
    <source>
        <dbReference type="ARBA" id="ARBA00010008"/>
    </source>
</evidence>
<dbReference type="AlphaFoldDB" id="A0A1M6VZV1"/>
<evidence type="ECO:0000313" key="14">
    <source>
        <dbReference type="EMBL" id="SHK86933.1"/>
    </source>
</evidence>
<comment type="cofactor">
    <cofactor evidence="1 12">
        <name>pyridoxal 5'-phosphate</name>
        <dbReference type="ChEBI" id="CHEBI:597326"/>
    </cofactor>
</comment>
<comment type="similarity">
    <text evidence="3">Belongs to the class-II pyridoxal-phosphate-dependent aminotransferase family. BioF subfamily.</text>
</comment>